<protein>
    <submittedName>
        <fullName evidence="2">Zonular occludens toxin domain-containing protein</fullName>
    </submittedName>
</protein>
<dbReference type="SUPFAM" id="SSF52540">
    <property type="entry name" value="P-loop containing nucleoside triphosphate hydrolases"/>
    <property type="match status" value="1"/>
</dbReference>
<dbReference type="EMBL" id="JAHDYS010000005">
    <property type="protein sequence ID" value="MBT1071626.1"/>
    <property type="molecule type" value="Genomic_DNA"/>
</dbReference>
<dbReference type="InterPro" id="IPR027417">
    <property type="entry name" value="P-loop_NTPase"/>
</dbReference>
<keyword evidence="3" id="KW-1185">Reference proteome</keyword>
<name>A0ABS5U7J2_9BACT</name>
<evidence type="ECO:0000313" key="3">
    <source>
        <dbReference type="Proteomes" id="UP000784128"/>
    </source>
</evidence>
<dbReference type="RefSeq" id="WP_214297559.1">
    <property type="nucleotide sequence ID" value="NZ_JAHDYS010000005.1"/>
</dbReference>
<comment type="caution">
    <text evidence="2">The sequence shown here is derived from an EMBL/GenBank/DDBJ whole genome shotgun (WGS) entry which is preliminary data.</text>
</comment>
<dbReference type="Pfam" id="PF05707">
    <property type="entry name" value="Zot"/>
    <property type="match status" value="1"/>
</dbReference>
<accession>A0ABS5U7J2</accession>
<gene>
    <name evidence="2" type="ORF">KJB30_07515</name>
</gene>
<feature type="domain" description="Zona occludens toxin N-terminal" evidence="1">
    <location>
        <begin position="1"/>
        <end position="166"/>
    </location>
</feature>
<proteinExistence type="predicted"/>
<organism evidence="2 3">
    <name type="scientific">Pelotalea chapellei</name>
    <dbReference type="NCBI Taxonomy" id="44671"/>
    <lineage>
        <taxon>Bacteria</taxon>
        <taxon>Pseudomonadati</taxon>
        <taxon>Thermodesulfobacteriota</taxon>
        <taxon>Desulfuromonadia</taxon>
        <taxon>Geobacterales</taxon>
        <taxon>Geobacteraceae</taxon>
        <taxon>Pelotalea</taxon>
    </lineage>
</organism>
<reference evidence="2 3" key="1">
    <citation type="submission" date="2021-05" db="EMBL/GenBank/DDBJ databases">
        <title>The draft genome of Geobacter chapellei DSM 13688.</title>
        <authorList>
            <person name="Xu Z."/>
            <person name="Masuda Y."/>
            <person name="Itoh H."/>
            <person name="Senoo K."/>
        </authorList>
    </citation>
    <scope>NUCLEOTIDE SEQUENCE [LARGE SCALE GENOMIC DNA]</scope>
    <source>
        <strain evidence="2 3">DSM 13688</strain>
    </source>
</reference>
<dbReference type="Proteomes" id="UP000784128">
    <property type="component" value="Unassembled WGS sequence"/>
</dbReference>
<sequence>MIEIAQGTPGSGKSAVAVARAIMHLKKGGVVAANFSLVDGWADEVSKRNFLGKFSPSHRQKIASSLYPRFYRVNSVSAIRKIDPRKQAVHLYKDKGGYSEGSGLLIIDECQLVFNSRKWGKNMDWIEFFTQHRKLGWNVILIAHSIEMVDSQIRPLAEYASTFRNMQKLKLPVVGLPMSPFPLFLVIKRYAGLGAGASVVADRDLFPLPLWAARLYDSLEVFSADSWGRDTDPVHCGSPPQVEKGTQKTWVRCSTLHGPHWDEYLQTIS</sequence>
<dbReference type="InterPro" id="IPR008900">
    <property type="entry name" value="Zot_N"/>
</dbReference>
<evidence type="ECO:0000259" key="1">
    <source>
        <dbReference type="Pfam" id="PF05707"/>
    </source>
</evidence>
<dbReference type="Gene3D" id="3.40.50.300">
    <property type="entry name" value="P-loop containing nucleotide triphosphate hydrolases"/>
    <property type="match status" value="1"/>
</dbReference>
<evidence type="ECO:0000313" key="2">
    <source>
        <dbReference type="EMBL" id="MBT1071626.1"/>
    </source>
</evidence>